<comment type="caution">
    <text evidence="5">The sequence shown here is derived from an EMBL/GenBank/DDBJ whole genome shotgun (WGS) entry which is preliminary data.</text>
</comment>
<dbReference type="CDD" id="cd01949">
    <property type="entry name" value="GGDEF"/>
    <property type="match status" value="1"/>
</dbReference>
<comment type="catalytic activity">
    <reaction evidence="2">
        <text>2 GTP = 3',3'-c-di-GMP + 2 diphosphate</text>
        <dbReference type="Rhea" id="RHEA:24898"/>
        <dbReference type="ChEBI" id="CHEBI:33019"/>
        <dbReference type="ChEBI" id="CHEBI:37565"/>
        <dbReference type="ChEBI" id="CHEBI:58805"/>
        <dbReference type="EC" id="2.7.7.65"/>
    </reaction>
</comment>
<feature type="transmembrane region" description="Helical" evidence="3">
    <location>
        <begin position="193"/>
        <end position="213"/>
    </location>
</feature>
<evidence type="ECO:0000313" key="6">
    <source>
        <dbReference type="Proteomes" id="UP000245212"/>
    </source>
</evidence>
<dbReference type="RefSeq" id="WP_109062362.1">
    <property type="nucleotide sequence ID" value="NZ_QETA01000005.1"/>
</dbReference>
<dbReference type="FunFam" id="3.30.70.270:FF:000001">
    <property type="entry name" value="Diguanylate cyclase domain protein"/>
    <property type="match status" value="1"/>
</dbReference>
<feature type="transmembrane region" description="Helical" evidence="3">
    <location>
        <begin position="169"/>
        <end position="187"/>
    </location>
</feature>
<dbReference type="EMBL" id="QETA01000005">
    <property type="protein sequence ID" value="PWF22122.1"/>
    <property type="molecule type" value="Genomic_DNA"/>
</dbReference>
<keyword evidence="3" id="KW-0472">Membrane</keyword>
<dbReference type="EC" id="2.7.7.65" evidence="1"/>
<evidence type="ECO:0000256" key="3">
    <source>
        <dbReference type="SAM" id="Phobius"/>
    </source>
</evidence>
<dbReference type="InterPro" id="IPR043128">
    <property type="entry name" value="Rev_trsase/Diguanyl_cyclase"/>
</dbReference>
<dbReference type="Gene3D" id="3.30.70.270">
    <property type="match status" value="1"/>
</dbReference>
<dbReference type="Proteomes" id="UP000245212">
    <property type="component" value="Unassembled WGS sequence"/>
</dbReference>
<dbReference type="SUPFAM" id="SSF55073">
    <property type="entry name" value="Nucleotide cyclase"/>
    <property type="match status" value="1"/>
</dbReference>
<accession>A0A2V1JYE0</accession>
<dbReference type="PANTHER" id="PTHR45138:SF9">
    <property type="entry name" value="DIGUANYLATE CYCLASE DGCM-RELATED"/>
    <property type="match status" value="1"/>
</dbReference>
<feature type="transmembrane region" description="Helical" evidence="3">
    <location>
        <begin position="143"/>
        <end position="162"/>
    </location>
</feature>
<feature type="transmembrane region" description="Helical" evidence="3">
    <location>
        <begin position="110"/>
        <end position="131"/>
    </location>
</feature>
<dbReference type="AlphaFoldDB" id="A0A2V1JYE0"/>
<gene>
    <name evidence="5" type="ORF">DD235_12115</name>
</gene>
<evidence type="ECO:0000256" key="2">
    <source>
        <dbReference type="ARBA" id="ARBA00034247"/>
    </source>
</evidence>
<dbReference type="InterPro" id="IPR000160">
    <property type="entry name" value="GGDEF_dom"/>
</dbReference>
<dbReference type="NCBIfam" id="TIGR00254">
    <property type="entry name" value="GGDEF"/>
    <property type="match status" value="1"/>
</dbReference>
<evidence type="ECO:0000256" key="1">
    <source>
        <dbReference type="ARBA" id="ARBA00012528"/>
    </source>
</evidence>
<dbReference type="InterPro" id="IPR029787">
    <property type="entry name" value="Nucleotide_cyclase"/>
</dbReference>
<feature type="transmembrane region" description="Helical" evidence="3">
    <location>
        <begin position="78"/>
        <end position="98"/>
    </location>
</feature>
<evidence type="ECO:0000313" key="5">
    <source>
        <dbReference type="EMBL" id="PWF22122.1"/>
    </source>
</evidence>
<dbReference type="InterPro" id="IPR050469">
    <property type="entry name" value="Diguanylate_Cyclase"/>
</dbReference>
<feature type="transmembrane region" description="Helical" evidence="3">
    <location>
        <begin position="47"/>
        <end position="72"/>
    </location>
</feature>
<dbReference type="PANTHER" id="PTHR45138">
    <property type="entry name" value="REGULATORY COMPONENTS OF SENSORY TRANSDUCTION SYSTEM"/>
    <property type="match status" value="1"/>
</dbReference>
<protein>
    <recommendedName>
        <fullName evidence="1">diguanylate cyclase</fullName>
        <ecNumber evidence="1">2.7.7.65</ecNumber>
    </recommendedName>
</protein>
<reference evidence="6" key="1">
    <citation type="submission" date="2018-05" db="EMBL/GenBank/DDBJ databases">
        <authorList>
            <person name="Li Y."/>
        </authorList>
    </citation>
    <scope>NUCLEOTIDE SEQUENCE [LARGE SCALE GENOMIC DNA]</scope>
    <source>
        <strain evidence="6">3d-2-2</strain>
    </source>
</reference>
<keyword evidence="3" id="KW-0812">Transmembrane</keyword>
<keyword evidence="6" id="KW-1185">Reference proteome</keyword>
<keyword evidence="3" id="KW-1133">Transmembrane helix</keyword>
<sequence length="402" mass="44542">MAFLKQLWNYILQNIVAPTRPSSSQVWELVMPFGRSPSIRRHAASVIVARVQLICLVFAVLVPLCSIIDFLVFGWDTAIKLTVLRLIASAIFAMLAWPRDISVRRPYVQALVMLSIMLMVPSLFYLMAMMLVDIHYLTATQRLVLQLYAFMPSIVLGGLAIFPLSALEILLFACPILGVALVGMSLSGGDLSLAQHGAALWFMCMMTGVAMFSGMTQSHYMERLVHRAMTDQLTGAQTRRSGVEALERMFMMAESSDKPLALAFFDIDHFKAINDGFGHEAGDVVLVEFATRLRSSLRSGDMLIRWGGEEFVVALPDMSADKLTIFLERLRVAGMGLRADGQPLTASIGMAEREQDKAQDWQELVDRADQRMYLAKRSGRACAVLPGQEIVPMPMPLTADAS</sequence>
<dbReference type="GO" id="GO:0052621">
    <property type="term" value="F:diguanylate cyclase activity"/>
    <property type="evidence" value="ECO:0007669"/>
    <property type="project" value="UniProtKB-EC"/>
</dbReference>
<evidence type="ECO:0000259" key="4">
    <source>
        <dbReference type="PROSITE" id="PS50887"/>
    </source>
</evidence>
<name>A0A2V1JYE0_9BURK</name>
<dbReference type="SMART" id="SM00267">
    <property type="entry name" value="GGDEF"/>
    <property type="match status" value="1"/>
</dbReference>
<dbReference type="Pfam" id="PF00990">
    <property type="entry name" value="GGDEF"/>
    <property type="match status" value="1"/>
</dbReference>
<organism evidence="5 6">
    <name type="scientific">Corticimicrobacter populi</name>
    <dbReference type="NCBI Taxonomy" id="2175229"/>
    <lineage>
        <taxon>Bacteria</taxon>
        <taxon>Pseudomonadati</taxon>
        <taxon>Pseudomonadota</taxon>
        <taxon>Betaproteobacteria</taxon>
        <taxon>Burkholderiales</taxon>
        <taxon>Alcaligenaceae</taxon>
        <taxon>Corticimicrobacter</taxon>
    </lineage>
</organism>
<dbReference type="PROSITE" id="PS50887">
    <property type="entry name" value="GGDEF"/>
    <property type="match status" value="1"/>
</dbReference>
<feature type="domain" description="GGDEF" evidence="4">
    <location>
        <begin position="258"/>
        <end position="388"/>
    </location>
</feature>
<proteinExistence type="predicted"/>